<dbReference type="PANTHER" id="PTHR10372:SF27">
    <property type="entry name" value="ADHERENS JUNCTION PROTEIN P120"/>
    <property type="match status" value="1"/>
</dbReference>
<dbReference type="Proteomes" id="UP000007875">
    <property type="component" value="Unassembled WGS sequence"/>
</dbReference>
<dbReference type="InterPro" id="IPR028435">
    <property type="entry name" value="Plakophilin/d_Catenin"/>
</dbReference>
<evidence type="ECO:0000313" key="4">
    <source>
        <dbReference type="Proteomes" id="UP000007875"/>
    </source>
</evidence>
<protein>
    <submittedName>
        <fullName evidence="3">Uncharacterized protein</fullName>
    </submittedName>
</protein>
<dbReference type="InterPro" id="IPR011989">
    <property type="entry name" value="ARM-like"/>
</dbReference>
<dbReference type="PANTHER" id="PTHR10372">
    <property type="entry name" value="PLAKOPHILLIN-RELATED"/>
    <property type="match status" value="1"/>
</dbReference>
<feature type="region of interest" description="Disordered" evidence="2">
    <location>
        <begin position="121"/>
        <end position="197"/>
    </location>
</feature>
<accession>H2ZMU8</accession>
<reference evidence="3" key="2">
    <citation type="submission" date="2025-08" db="UniProtKB">
        <authorList>
            <consortium name="Ensembl"/>
        </authorList>
    </citation>
    <scope>IDENTIFICATION</scope>
</reference>
<reference evidence="3" key="3">
    <citation type="submission" date="2025-09" db="UniProtKB">
        <authorList>
            <consortium name="Ensembl"/>
        </authorList>
    </citation>
    <scope>IDENTIFICATION</scope>
</reference>
<dbReference type="GO" id="GO:0005886">
    <property type="term" value="C:plasma membrane"/>
    <property type="evidence" value="ECO:0007669"/>
    <property type="project" value="TreeGrafter"/>
</dbReference>
<dbReference type="GO" id="GO:0005737">
    <property type="term" value="C:cytoplasm"/>
    <property type="evidence" value="ECO:0007669"/>
    <property type="project" value="TreeGrafter"/>
</dbReference>
<evidence type="ECO:0000256" key="1">
    <source>
        <dbReference type="ARBA" id="ARBA00022737"/>
    </source>
</evidence>
<dbReference type="GO" id="GO:0005634">
    <property type="term" value="C:nucleus"/>
    <property type="evidence" value="ECO:0007669"/>
    <property type="project" value="TreeGrafter"/>
</dbReference>
<organism evidence="3 4">
    <name type="scientific">Ciona savignyi</name>
    <name type="common">Pacific transparent sea squirt</name>
    <dbReference type="NCBI Taxonomy" id="51511"/>
    <lineage>
        <taxon>Eukaryota</taxon>
        <taxon>Metazoa</taxon>
        <taxon>Chordata</taxon>
        <taxon>Tunicata</taxon>
        <taxon>Ascidiacea</taxon>
        <taxon>Phlebobranchia</taxon>
        <taxon>Cionidae</taxon>
        <taxon>Ciona</taxon>
    </lineage>
</organism>
<proteinExistence type="predicted"/>
<dbReference type="GeneTree" id="ENSGT00940000166712"/>
<evidence type="ECO:0000313" key="3">
    <source>
        <dbReference type="Ensembl" id="ENSCSAVP00000018914.1"/>
    </source>
</evidence>
<feature type="compositionally biased region" description="Polar residues" evidence="2">
    <location>
        <begin position="132"/>
        <end position="157"/>
    </location>
</feature>
<evidence type="ECO:0000256" key="2">
    <source>
        <dbReference type="SAM" id="MobiDB-lite"/>
    </source>
</evidence>
<dbReference type="Gene3D" id="1.25.10.10">
    <property type="entry name" value="Leucine-rich Repeat Variant"/>
    <property type="match status" value="1"/>
</dbReference>
<dbReference type="InterPro" id="IPR016024">
    <property type="entry name" value="ARM-type_fold"/>
</dbReference>
<sequence length="197" mass="21567">MNILLGKTLALTNLAEDGKNKELIGKFAMKDLVYKLPGGSDPNVRLSDTTTIAVLNTIRNLVENNAENTRHLRDAAGIERITSINNSRDTSRFHDKIVKAAGQLLKAIWANKEVRASLKKDGWNKGHFTPTMPVNTLPRTSHQATTDRATNSPSAPSTGGRRAQRNASQSQEEVPMTTPGVTLTDTNRRKAPADSWV</sequence>
<dbReference type="GO" id="GO:0005912">
    <property type="term" value="C:adherens junction"/>
    <property type="evidence" value="ECO:0007669"/>
    <property type="project" value="TreeGrafter"/>
</dbReference>
<dbReference type="HOGENOM" id="CLU_1383754_0_0_1"/>
<feature type="compositionally biased region" description="Basic and acidic residues" evidence="2">
    <location>
        <begin position="186"/>
        <end position="197"/>
    </location>
</feature>
<keyword evidence="4" id="KW-1185">Reference proteome</keyword>
<dbReference type="Ensembl" id="ENSCSAVT00000019121.1">
    <property type="protein sequence ID" value="ENSCSAVP00000018914.1"/>
    <property type="gene ID" value="ENSCSAVG00000011108.1"/>
</dbReference>
<reference evidence="4" key="1">
    <citation type="submission" date="2003-08" db="EMBL/GenBank/DDBJ databases">
        <authorList>
            <person name="Birren B."/>
            <person name="Nusbaum C."/>
            <person name="Abebe A."/>
            <person name="Abouelleil A."/>
            <person name="Adekoya E."/>
            <person name="Ait-zahra M."/>
            <person name="Allen N."/>
            <person name="Allen T."/>
            <person name="An P."/>
            <person name="Anderson M."/>
            <person name="Anderson S."/>
            <person name="Arachchi H."/>
            <person name="Armbruster J."/>
            <person name="Bachantsang P."/>
            <person name="Baldwin J."/>
            <person name="Barry A."/>
            <person name="Bayul T."/>
            <person name="Blitshsteyn B."/>
            <person name="Bloom T."/>
            <person name="Blye J."/>
            <person name="Boguslavskiy L."/>
            <person name="Borowsky M."/>
            <person name="Boukhgalter B."/>
            <person name="Brunache A."/>
            <person name="Butler J."/>
            <person name="Calixte N."/>
            <person name="Calvo S."/>
            <person name="Camarata J."/>
            <person name="Campo K."/>
            <person name="Chang J."/>
            <person name="Cheshatsang Y."/>
            <person name="Citroen M."/>
            <person name="Collymore A."/>
            <person name="Considine T."/>
            <person name="Cook A."/>
            <person name="Cooke P."/>
            <person name="Corum B."/>
            <person name="Cuomo C."/>
            <person name="David R."/>
            <person name="Dawoe T."/>
            <person name="Degray S."/>
            <person name="Dodge S."/>
            <person name="Dooley K."/>
            <person name="Dorje P."/>
            <person name="Dorjee K."/>
            <person name="Dorris L."/>
            <person name="Duffey N."/>
            <person name="Dupes A."/>
            <person name="Elkins T."/>
            <person name="Engels R."/>
            <person name="Erickson J."/>
            <person name="Farina A."/>
            <person name="Faro S."/>
            <person name="Ferreira P."/>
            <person name="Fischer H."/>
            <person name="Fitzgerald M."/>
            <person name="Foley K."/>
            <person name="Gage D."/>
            <person name="Galagan J."/>
            <person name="Gearin G."/>
            <person name="Gnerre S."/>
            <person name="Gnirke A."/>
            <person name="Goyette A."/>
            <person name="Graham J."/>
            <person name="Grandbois E."/>
            <person name="Gyaltsen K."/>
            <person name="Hafez N."/>
            <person name="Hagopian D."/>
            <person name="Hagos B."/>
            <person name="Hall J."/>
            <person name="Hatcher B."/>
            <person name="Heller A."/>
            <person name="Higgins H."/>
            <person name="Honan T."/>
            <person name="Horn A."/>
            <person name="Houde N."/>
            <person name="Hughes L."/>
            <person name="Hulme W."/>
            <person name="Husby E."/>
            <person name="Iliev I."/>
            <person name="Jaffe D."/>
            <person name="Jones C."/>
            <person name="Kamal M."/>
            <person name="Kamat A."/>
            <person name="Kamvysselis M."/>
            <person name="Karlsson E."/>
            <person name="Kells C."/>
            <person name="Kieu A."/>
            <person name="Kisner P."/>
            <person name="Kodira C."/>
            <person name="Kulbokas E."/>
            <person name="Labutti K."/>
            <person name="Lama D."/>
            <person name="Landers T."/>
            <person name="Leger J."/>
            <person name="Levine S."/>
            <person name="Lewis D."/>
            <person name="Lewis T."/>
            <person name="Lindblad-toh K."/>
            <person name="Liu X."/>
            <person name="Lokyitsang T."/>
            <person name="Lokyitsang Y."/>
            <person name="Lucien O."/>
            <person name="Lui A."/>
            <person name="Ma L.J."/>
            <person name="Mabbitt R."/>
            <person name="Macdonald J."/>
            <person name="Maclean C."/>
            <person name="Major J."/>
            <person name="Manning J."/>
            <person name="Marabella R."/>
            <person name="Maru K."/>
            <person name="Matthews C."/>
            <person name="Mauceli E."/>
            <person name="Mccarthy M."/>
            <person name="Mcdonough S."/>
            <person name="Mcghee T."/>
            <person name="Meldrim J."/>
            <person name="Meneus L."/>
            <person name="Mesirov J."/>
            <person name="Mihalev A."/>
            <person name="Mihova T."/>
            <person name="Mikkelsen T."/>
            <person name="Mlenga V."/>
            <person name="Moru K."/>
            <person name="Mozes J."/>
            <person name="Mulrain L."/>
            <person name="Munson G."/>
            <person name="Naylor J."/>
            <person name="Newes C."/>
            <person name="Nguyen C."/>
            <person name="Nguyen N."/>
            <person name="Nguyen T."/>
            <person name="Nicol R."/>
            <person name="Nielsen C."/>
            <person name="Nizzari M."/>
            <person name="Norbu C."/>
            <person name="Norbu N."/>
            <person name="O'donnell P."/>
            <person name="Okoawo O."/>
            <person name="O'leary S."/>
            <person name="Omotosho B."/>
            <person name="O'neill K."/>
            <person name="Osman S."/>
            <person name="Parker S."/>
            <person name="Perrin D."/>
            <person name="Phunkhang P."/>
            <person name="Piqani B."/>
            <person name="Purcell S."/>
            <person name="Rachupka T."/>
            <person name="Ramasamy U."/>
            <person name="Rameau R."/>
            <person name="Ray V."/>
            <person name="Raymond C."/>
            <person name="Retta R."/>
            <person name="Richardson S."/>
            <person name="Rise C."/>
            <person name="Rodriguez J."/>
            <person name="Rogers J."/>
            <person name="Rogov P."/>
            <person name="Rutman M."/>
            <person name="Schupbach R."/>
            <person name="Seaman C."/>
            <person name="Settipalli S."/>
            <person name="Sharpe T."/>
            <person name="Sheridan J."/>
            <person name="Sherpa N."/>
            <person name="Shi J."/>
            <person name="Smirnov S."/>
            <person name="Smith C."/>
            <person name="Sougnez C."/>
            <person name="Spencer B."/>
            <person name="Stalker J."/>
            <person name="Stange-thomann N."/>
            <person name="Stavropoulos S."/>
            <person name="Stetson K."/>
            <person name="Stone C."/>
            <person name="Stone S."/>
            <person name="Stubbs M."/>
            <person name="Talamas J."/>
            <person name="Tchuinga P."/>
            <person name="Tenzing P."/>
            <person name="Tesfaye S."/>
            <person name="Theodore J."/>
            <person name="Thoulutsang Y."/>
            <person name="Topham K."/>
            <person name="Towey S."/>
            <person name="Tsamla T."/>
            <person name="Tsomo N."/>
            <person name="Vallee D."/>
            <person name="Vassiliev H."/>
            <person name="Venkataraman V."/>
            <person name="Vinson J."/>
            <person name="Vo A."/>
            <person name="Wade C."/>
            <person name="Wang S."/>
            <person name="Wangchuk T."/>
            <person name="Wangdi T."/>
            <person name="Whittaker C."/>
            <person name="Wilkinson J."/>
            <person name="Wu Y."/>
            <person name="Wyman D."/>
            <person name="Yadav S."/>
            <person name="Yang S."/>
            <person name="Yang X."/>
            <person name="Yeager S."/>
            <person name="Yee E."/>
            <person name="Young G."/>
            <person name="Zainoun J."/>
            <person name="Zembeck L."/>
            <person name="Zimmer A."/>
            <person name="Zody M."/>
            <person name="Lander E."/>
        </authorList>
    </citation>
    <scope>NUCLEOTIDE SEQUENCE [LARGE SCALE GENOMIC DNA]</scope>
</reference>
<dbReference type="AlphaFoldDB" id="H2ZMU8"/>
<dbReference type="GO" id="GO:0098609">
    <property type="term" value="P:cell-cell adhesion"/>
    <property type="evidence" value="ECO:0007669"/>
    <property type="project" value="InterPro"/>
</dbReference>
<keyword evidence="1" id="KW-0677">Repeat</keyword>
<name>H2ZMU8_CIOSA</name>
<dbReference type="SUPFAM" id="SSF48371">
    <property type="entry name" value="ARM repeat"/>
    <property type="match status" value="1"/>
</dbReference>